<accession>A0A6J4ISR2</accession>
<sequence>GLHHSSTHQRRHHLRGRVYHAPDSHPQFRAGHCGGHRGRVAQRNHRLAAPPAAYHCNAGVAELLRAPVRHGDHHQAGGQAVQGIRGPGFLAGVGAGPGRCPGRLFPRWRICARL</sequence>
<feature type="non-terminal residue" evidence="1">
    <location>
        <position position="1"/>
    </location>
</feature>
<proteinExistence type="predicted"/>
<protein>
    <submittedName>
        <fullName evidence="1">Uncharacterized protein</fullName>
    </submittedName>
</protein>
<gene>
    <name evidence="1" type="ORF">AVDCRST_MAG56-2527</name>
</gene>
<dbReference type="AlphaFoldDB" id="A0A6J4ISR2"/>
<feature type="non-terminal residue" evidence="1">
    <location>
        <position position="114"/>
    </location>
</feature>
<evidence type="ECO:0000313" key="1">
    <source>
        <dbReference type="EMBL" id="CAA9260904.1"/>
    </source>
</evidence>
<reference evidence="1" key="1">
    <citation type="submission" date="2020-02" db="EMBL/GenBank/DDBJ databases">
        <authorList>
            <person name="Meier V. D."/>
        </authorList>
    </citation>
    <scope>NUCLEOTIDE SEQUENCE</scope>
    <source>
        <strain evidence="1">AVDCRST_MAG56</strain>
    </source>
</reference>
<organism evidence="1">
    <name type="scientific">uncultured Cytophagales bacterium</name>
    <dbReference type="NCBI Taxonomy" id="158755"/>
    <lineage>
        <taxon>Bacteria</taxon>
        <taxon>Pseudomonadati</taxon>
        <taxon>Bacteroidota</taxon>
        <taxon>Sphingobacteriia</taxon>
        <taxon>Sphingobacteriales</taxon>
        <taxon>environmental samples</taxon>
    </lineage>
</organism>
<name>A0A6J4ISR2_9SPHI</name>
<dbReference type="EMBL" id="CADCTQ010000222">
    <property type="protein sequence ID" value="CAA9260904.1"/>
    <property type="molecule type" value="Genomic_DNA"/>
</dbReference>